<reference evidence="4" key="3">
    <citation type="submission" date="2025-08" db="UniProtKB">
        <authorList>
            <consortium name="Ensembl"/>
        </authorList>
    </citation>
    <scope>IDENTIFICATION</scope>
</reference>
<sequence length="314" mass="35887">KKKKEKLKKEKKRKGSKKVKKLKGKRERAVSRAVLEEINTNNNSNKRETVINPGRFTPHGSISNGNSPAETRTEGSFLAFNQKPRDKSPSRVSQLKQEAVTSPKVTSSEPGADKITLKPSRLSSGDLKKLHDFKKTSDDVTRDVASTSQHRKVTIESCKDDKIEEIEEPKRERAVTRRARTASVLVSSRERRKKKRLRLAKKWKRIKGKKKNVGDDSESLKNFNPKPANRNIENQNLEKLRHQVDEVKTLTQYNVVEELHKRESALIELEKNTATLEKFAESFAKTGHDIQLKKKAQNRCCGIFSGCRACWYIC</sequence>
<keyword evidence="1" id="KW-0175">Coiled coil</keyword>
<dbReference type="PROSITE" id="PS50892">
    <property type="entry name" value="V_SNARE"/>
    <property type="match status" value="1"/>
</dbReference>
<feature type="domain" description="V-SNARE coiled-coil homology" evidence="3">
    <location>
        <begin position="236"/>
        <end position="297"/>
    </location>
</feature>
<dbReference type="InParanoid" id="F6V0A8"/>
<organism evidence="4 5">
    <name type="scientific">Ciona intestinalis</name>
    <name type="common">Transparent sea squirt</name>
    <name type="synonym">Ascidia intestinalis</name>
    <dbReference type="NCBI Taxonomy" id="7719"/>
    <lineage>
        <taxon>Eukaryota</taxon>
        <taxon>Metazoa</taxon>
        <taxon>Chordata</taxon>
        <taxon>Tunicata</taxon>
        <taxon>Ascidiacea</taxon>
        <taxon>Phlebobranchia</taxon>
        <taxon>Cionidae</taxon>
        <taxon>Ciona</taxon>
    </lineage>
</organism>
<accession>F6V0A8</accession>
<evidence type="ECO:0000313" key="4">
    <source>
        <dbReference type="Ensembl" id="ENSCINP00000026248.2"/>
    </source>
</evidence>
<dbReference type="InterPro" id="IPR042855">
    <property type="entry name" value="V_SNARE_CC"/>
</dbReference>
<evidence type="ECO:0000256" key="2">
    <source>
        <dbReference type="SAM" id="MobiDB-lite"/>
    </source>
</evidence>
<evidence type="ECO:0000259" key="3">
    <source>
        <dbReference type="PROSITE" id="PS50892"/>
    </source>
</evidence>
<dbReference type="EMBL" id="EAAA01001129">
    <property type="status" value="NOT_ANNOTATED_CDS"/>
    <property type="molecule type" value="Genomic_DNA"/>
</dbReference>
<protein>
    <recommendedName>
        <fullName evidence="3">V-SNARE coiled-coil homology domain-containing protein</fullName>
    </recommendedName>
</protein>
<feature type="region of interest" description="Disordered" evidence="2">
    <location>
        <begin position="208"/>
        <end position="230"/>
    </location>
</feature>
<feature type="region of interest" description="Disordered" evidence="2">
    <location>
        <begin position="1"/>
        <end position="120"/>
    </location>
</feature>
<feature type="compositionally biased region" description="Polar residues" evidence="2">
    <location>
        <begin position="60"/>
        <end position="70"/>
    </location>
</feature>
<reference evidence="4" key="2">
    <citation type="journal article" date="2008" name="Genome Biol.">
        <title>Improved genome assembly and evidence-based global gene model set for the chordate Ciona intestinalis: new insight into intron and operon populations.</title>
        <authorList>
            <person name="Satou Y."/>
            <person name="Mineta K."/>
            <person name="Ogasawara M."/>
            <person name="Sasakura Y."/>
            <person name="Shoguchi E."/>
            <person name="Ueno K."/>
            <person name="Yamada L."/>
            <person name="Matsumoto J."/>
            <person name="Wasserscheid J."/>
            <person name="Dewar K."/>
            <person name="Wiley G.B."/>
            <person name="Macmil S.L."/>
            <person name="Roe B.A."/>
            <person name="Zeller R.W."/>
            <person name="Hastings K.E."/>
            <person name="Lemaire P."/>
            <person name="Lindquist E."/>
            <person name="Endo T."/>
            <person name="Hotta K."/>
            <person name="Inaba K."/>
        </authorList>
    </citation>
    <scope>NUCLEOTIDE SEQUENCE [LARGE SCALE GENOMIC DNA]</scope>
    <source>
        <strain evidence="4">wild type</strain>
    </source>
</reference>
<dbReference type="AlphaFoldDB" id="F6V0A8"/>
<feature type="compositionally biased region" description="Basic residues" evidence="2">
    <location>
        <begin position="1"/>
        <end position="26"/>
    </location>
</feature>
<keyword evidence="5" id="KW-1185">Reference proteome</keyword>
<reference evidence="4" key="4">
    <citation type="submission" date="2025-09" db="UniProtKB">
        <authorList>
            <consortium name="Ensembl"/>
        </authorList>
    </citation>
    <scope>IDENTIFICATION</scope>
</reference>
<dbReference type="HOGENOM" id="CLU_887193_0_0_1"/>
<dbReference type="Gene3D" id="1.20.5.110">
    <property type="match status" value="1"/>
</dbReference>
<name>F6V0A8_CIOIN</name>
<proteinExistence type="predicted"/>
<evidence type="ECO:0000256" key="1">
    <source>
        <dbReference type="PROSITE-ProRule" id="PRU00290"/>
    </source>
</evidence>
<evidence type="ECO:0000313" key="5">
    <source>
        <dbReference type="Proteomes" id="UP000008144"/>
    </source>
</evidence>
<reference evidence="5" key="1">
    <citation type="journal article" date="2002" name="Science">
        <title>The draft genome of Ciona intestinalis: insights into chordate and vertebrate origins.</title>
        <authorList>
            <person name="Dehal P."/>
            <person name="Satou Y."/>
            <person name="Campbell R.K."/>
            <person name="Chapman J."/>
            <person name="Degnan B."/>
            <person name="De Tomaso A."/>
            <person name="Davidson B."/>
            <person name="Di Gregorio A."/>
            <person name="Gelpke M."/>
            <person name="Goodstein D.M."/>
            <person name="Harafuji N."/>
            <person name="Hastings K.E."/>
            <person name="Ho I."/>
            <person name="Hotta K."/>
            <person name="Huang W."/>
            <person name="Kawashima T."/>
            <person name="Lemaire P."/>
            <person name="Martinez D."/>
            <person name="Meinertzhagen I.A."/>
            <person name="Necula S."/>
            <person name="Nonaka M."/>
            <person name="Putnam N."/>
            <person name="Rash S."/>
            <person name="Saiga H."/>
            <person name="Satake M."/>
            <person name="Terry A."/>
            <person name="Yamada L."/>
            <person name="Wang H.G."/>
            <person name="Awazu S."/>
            <person name="Azumi K."/>
            <person name="Boore J."/>
            <person name="Branno M."/>
            <person name="Chin-Bow S."/>
            <person name="DeSantis R."/>
            <person name="Doyle S."/>
            <person name="Francino P."/>
            <person name="Keys D.N."/>
            <person name="Haga S."/>
            <person name="Hayashi H."/>
            <person name="Hino K."/>
            <person name="Imai K.S."/>
            <person name="Inaba K."/>
            <person name="Kano S."/>
            <person name="Kobayashi K."/>
            <person name="Kobayashi M."/>
            <person name="Lee B.I."/>
            <person name="Makabe K.W."/>
            <person name="Manohar C."/>
            <person name="Matassi G."/>
            <person name="Medina M."/>
            <person name="Mochizuki Y."/>
            <person name="Mount S."/>
            <person name="Morishita T."/>
            <person name="Miura S."/>
            <person name="Nakayama A."/>
            <person name="Nishizaka S."/>
            <person name="Nomoto H."/>
            <person name="Ohta F."/>
            <person name="Oishi K."/>
            <person name="Rigoutsos I."/>
            <person name="Sano M."/>
            <person name="Sasaki A."/>
            <person name="Sasakura Y."/>
            <person name="Shoguchi E."/>
            <person name="Shin-i T."/>
            <person name="Spagnuolo A."/>
            <person name="Stainier D."/>
            <person name="Suzuki M.M."/>
            <person name="Tassy O."/>
            <person name="Takatori N."/>
            <person name="Tokuoka M."/>
            <person name="Yagi K."/>
            <person name="Yoshizaki F."/>
            <person name="Wada S."/>
            <person name="Zhang C."/>
            <person name="Hyatt P.D."/>
            <person name="Larimer F."/>
            <person name="Detter C."/>
            <person name="Doggett N."/>
            <person name="Glavina T."/>
            <person name="Hawkins T."/>
            <person name="Richardson P."/>
            <person name="Lucas S."/>
            <person name="Kohara Y."/>
            <person name="Levine M."/>
            <person name="Satoh N."/>
            <person name="Rokhsar D.S."/>
        </authorList>
    </citation>
    <scope>NUCLEOTIDE SEQUENCE [LARGE SCALE GENOMIC DNA]</scope>
</reference>
<feature type="compositionally biased region" description="Polar residues" evidence="2">
    <location>
        <begin position="90"/>
        <end position="109"/>
    </location>
</feature>
<dbReference type="Proteomes" id="UP000008144">
    <property type="component" value="Chromosome 13"/>
</dbReference>
<dbReference type="Ensembl" id="ENSCINT00000026494.2">
    <property type="protein sequence ID" value="ENSCINP00000026248.2"/>
    <property type="gene ID" value="ENSCING00000014536.2"/>
</dbReference>